<dbReference type="PANTHER" id="PTHR34709">
    <property type="entry name" value="OS10G0396666 PROTEIN"/>
    <property type="match status" value="1"/>
</dbReference>
<organism evidence="1 2">
    <name type="scientific">Eleusine coracana subsp. coracana</name>
    <dbReference type="NCBI Taxonomy" id="191504"/>
    <lineage>
        <taxon>Eukaryota</taxon>
        <taxon>Viridiplantae</taxon>
        <taxon>Streptophyta</taxon>
        <taxon>Embryophyta</taxon>
        <taxon>Tracheophyta</taxon>
        <taxon>Spermatophyta</taxon>
        <taxon>Magnoliopsida</taxon>
        <taxon>Liliopsida</taxon>
        <taxon>Poales</taxon>
        <taxon>Poaceae</taxon>
        <taxon>PACMAD clade</taxon>
        <taxon>Chloridoideae</taxon>
        <taxon>Cynodonteae</taxon>
        <taxon>Eleusininae</taxon>
        <taxon>Eleusine</taxon>
    </lineage>
</organism>
<evidence type="ECO:0008006" key="3">
    <source>
        <dbReference type="Google" id="ProtNLM"/>
    </source>
</evidence>
<proteinExistence type="predicted"/>
<dbReference type="AlphaFoldDB" id="A0AAV5DJS8"/>
<evidence type="ECO:0000313" key="2">
    <source>
        <dbReference type="Proteomes" id="UP001054889"/>
    </source>
</evidence>
<accession>A0AAV5DJS8</accession>
<gene>
    <name evidence="1" type="primary">ga28582</name>
    <name evidence="1" type="ORF">PR202_ga28582</name>
</gene>
<dbReference type="InterPro" id="IPR055312">
    <property type="entry name" value="FBL15-like"/>
</dbReference>
<dbReference type="Proteomes" id="UP001054889">
    <property type="component" value="Unassembled WGS sequence"/>
</dbReference>
<protein>
    <recommendedName>
        <fullName evidence="3">FBD domain-containing protein</fullName>
    </recommendedName>
</protein>
<comment type="caution">
    <text evidence="1">The sequence shown here is derived from an EMBL/GenBank/DDBJ whole genome shotgun (WGS) entry which is preliminary data.</text>
</comment>
<dbReference type="PANTHER" id="PTHR34709:SF80">
    <property type="entry name" value="F-BOX DOMAIN-CONTAINING PROTEIN"/>
    <property type="match status" value="1"/>
</dbReference>
<reference evidence="1" key="2">
    <citation type="submission" date="2021-12" db="EMBL/GenBank/DDBJ databases">
        <title>Resequencing data analysis of finger millet.</title>
        <authorList>
            <person name="Hatakeyama M."/>
            <person name="Aluri S."/>
            <person name="Balachadran M.T."/>
            <person name="Sivarajan S.R."/>
            <person name="Poveda L."/>
            <person name="Shimizu-Inatsugi R."/>
            <person name="Schlapbach R."/>
            <person name="Sreeman S.M."/>
            <person name="Shimizu K.K."/>
        </authorList>
    </citation>
    <scope>NUCLEOTIDE SEQUENCE</scope>
</reference>
<keyword evidence="2" id="KW-1185">Reference proteome</keyword>
<dbReference type="EMBL" id="BQKI01000017">
    <property type="protein sequence ID" value="GJN10485.1"/>
    <property type="molecule type" value="Genomic_DNA"/>
</dbReference>
<evidence type="ECO:0000313" key="1">
    <source>
        <dbReference type="EMBL" id="GJN10485.1"/>
    </source>
</evidence>
<sequence>MEDITYLPHVTFLTISVIRGEHIFGASLFHVLRLCTRIKKLSLNLQLRRFLKEHSPCQPGCYCEQPTNWKTEELLLDRLREADVSILEGCEDEIVFLKLLFNWAPVLEKMTIFFDISMGYSKAMELCQTISSFSRPETCVKFYMYDHAATSTIMLQQDEFPCLHQKTKAP</sequence>
<name>A0AAV5DJS8_ELECO</name>
<reference evidence="1" key="1">
    <citation type="journal article" date="2018" name="DNA Res.">
        <title>Multiple hybrid de novo genome assembly of finger millet, an orphan allotetraploid crop.</title>
        <authorList>
            <person name="Hatakeyama M."/>
            <person name="Aluri S."/>
            <person name="Balachadran M.T."/>
            <person name="Sivarajan S.R."/>
            <person name="Patrignani A."/>
            <person name="Gruter S."/>
            <person name="Poveda L."/>
            <person name="Shimizu-Inatsugi R."/>
            <person name="Baeten J."/>
            <person name="Francoijs K.J."/>
            <person name="Nataraja K.N."/>
            <person name="Reddy Y.A.N."/>
            <person name="Phadnis S."/>
            <person name="Ravikumar R.L."/>
            <person name="Schlapbach R."/>
            <person name="Sreeman S.M."/>
            <person name="Shimizu K.K."/>
        </authorList>
    </citation>
    <scope>NUCLEOTIDE SEQUENCE</scope>
</reference>